<accession>A0A1M5YJ84</accession>
<evidence type="ECO:0008006" key="3">
    <source>
        <dbReference type="Google" id="ProtNLM"/>
    </source>
</evidence>
<proteinExistence type="predicted"/>
<evidence type="ECO:0000313" key="2">
    <source>
        <dbReference type="Proteomes" id="UP000189796"/>
    </source>
</evidence>
<dbReference type="GO" id="GO:0006508">
    <property type="term" value="P:proteolysis"/>
    <property type="evidence" value="ECO:0007669"/>
    <property type="project" value="InterPro"/>
</dbReference>
<gene>
    <name evidence="1" type="ORF">SAMN05443248_8382</name>
</gene>
<dbReference type="GO" id="GO:0005524">
    <property type="term" value="F:ATP binding"/>
    <property type="evidence" value="ECO:0007669"/>
    <property type="project" value="InterPro"/>
</dbReference>
<dbReference type="EMBL" id="LT670817">
    <property type="protein sequence ID" value="SHI11988.1"/>
    <property type="molecule type" value="Genomic_DNA"/>
</dbReference>
<dbReference type="SUPFAM" id="SSF140990">
    <property type="entry name" value="FtsH protease domain-like"/>
    <property type="match status" value="1"/>
</dbReference>
<organism evidence="1 2">
    <name type="scientific">Bradyrhizobium erythrophlei</name>
    <dbReference type="NCBI Taxonomy" id="1437360"/>
    <lineage>
        <taxon>Bacteria</taxon>
        <taxon>Pseudomonadati</taxon>
        <taxon>Pseudomonadota</taxon>
        <taxon>Alphaproteobacteria</taxon>
        <taxon>Hyphomicrobiales</taxon>
        <taxon>Nitrobacteraceae</taxon>
        <taxon>Bradyrhizobium</taxon>
    </lineage>
</organism>
<dbReference type="Gene3D" id="1.20.58.760">
    <property type="entry name" value="Peptidase M41"/>
    <property type="match status" value="1"/>
</dbReference>
<dbReference type="GO" id="GO:0004176">
    <property type="term" value="F:ATP-dependent peptidase activity"/>
    <property type="evidence" value="ECO:0007669"/>
    <property type="project" value="InterPro"/>
</dbReference>
<dbReference type="OrthoDB" id="8230141at2"/>
<evidence type="ECO:0000313" key="1">
    <source>
        <dbReference type="EMBL" id="SHI11988.1"/>
    </source>
</evidence>
<protein>
    <recommendedName>
        <fullName evidence="3">Peptidase family M41</fullName>
    </recommendedName>
</protein>
<dbReference type="RefSeq" id="WP_079606410.1">
    <property type="nucleotide sequence ID" value="NZ_LT670817.1"/>
</dbReference>
<dbReference type="InterPro" id="IPR037219">
    <property type="entry name" value="Peptidase_M41-like"/>
</dbReference>
<reference evidence="1 2" key="1">
    <citation type="submission" date="2016-11" db="EMBL/GenBank/DDBJ databases">
        <authorList>
            <person name="Jaros S."/>
            <person name="Januszkiewicz K."/>
            <person name="Wedrychowicz H."/>
        </authorList>
    </citation>
    <scope>NUCLEOTIDE SEQUENCE [LARGE SCALE GENOMIC DNA]</scope>
    <source>
        <strain evidence="1 2">GAS138</strain>
    </source>
</reference>
<sequence length="263" mass="27971">MTEGIPADEVPEQLAASPAGTVTAAGVGVGNTDDGGGHEGVDEYDTLLAVLGRSHDDDERIAVHEAGHIVVARLLGHPLGGATVDPGPGYEGRVWGEGHVEAFTNGRGDASHVREAIAPLMPKPGEDRGSVADVFGSVYDQCVELMAGRAAERMLLEGEPGTPVDDLRQARELAMLICTSEKSIETFIAHCDVAAWDLLLPYGDVVTALCIVLRIKRTLDGAEIDKIIADLEARKAVAVEHRHRADWRKRVSSANSFQAGWAE</sequence>
<dbReference type="AlphaFoldDB" id="A0A1M5YJ84"/>
<name>A0A1M5YJ84_9BRAD</name>
<dbReference type="Proteomes" id="UP000189796">
    <property type="component" value="Chromosome I"/>
</dbReference>
<dbReference type="GO" id="GO:0004222">
    <property type="term" value="F:metalloendopeptidase activity"/>
    <property type="evidence" value="ECO:0007669"/>
    <property type="project" value="InterPro"/>
</dbReference>